<dbReference type="OrthoDB" id="269972at2759"/>
<dbReference type="VEuPathDB" id="TriTrypDB:TRSC58_01170"/>
<evidence type="ECO:0000313" key="2">
    <source>
        <dbReference type="Proteomes" id="UP000031737"/>
    </source>
</evidence>
<keyword evidence="2" id="KW-1185">Reference proteome</keyword>
<comment type="caution">
    <text evidence="1">The sequence shown here is derived from an EMBL/GenBank/DDBJ whole genome shotgun (WGS) entry which is preliminary data.</text>
</comment>
<dbReference type="EMBL" id="AUPL01001170">
    <property type="protein sequence ID" value="ESL11089.1"/>
    <property type="molecule type" value="Genomic_DNA"/>
</dbReference>
<accession>A0A061J892</accession>
<evidence type="ECO:0000313" key="1">
    <source>
        <dbReference type="EMBL" id="ESL11089.1"/>
    </source>
</evidence>
<name>A0A061J892_TRYRA</name>
<protein>
    <submittedName>
        <fullName evidence="1">Uncharacterized protein</fullName>
    </submittedName>
</protein>
<organism evidence="1 2">
    <name type="scientific">Trypanosoma rangeli SC58</name>
    <dbReference type="NCBI Taxonomy" id="429131"/>
    <lineage>
        <taxon>Eukaryota</taxon>
        <taxon>Discoba</taxon>
        <taxon>Euglenozoa</taxon>
        <taxon>Kinetoplastea</taxon>
        <taxon>Metakinetoplastina</taxon>
        <taxon>Trypanosomatida</taxon>
        <taxon>Trypanosomatidae</taxon>
        <taxon>Trypanosoma</taxon>
        <taxon>Herpetosoma</taxon>
    </lineage>
</organism>
<dbReference type="AlphaFoldDB" id="A0A061J892"/>
<gene>
    <name evidence="1" type="ORF">TRSC58_01170</name>
</gene>
<dbReference type="Proteomes" id="UP000031737">
    <property type="component" value="Unassembled WGS sequence"/>
</dbReference>
<sequence length="205" mass="23552">MDVSRNSDTFNLSRNRVRVNELNEEEECANAAYVEKHNLQGLFSEMSELLSEKDPKTELEAERILLDFLSHRKAERDRAALRLQFNHSFEVNLDNGRKIMKLQLGQETSTLQLEQKGRAWRIDEAFMISLEQAEELTEMFYELGRFVVEGTKGEQGGFISIDERDVYLLAAGRECAEAGDELFNLAMHFNMDRGKNLEPTPGEEA</sequence>
<proteinExistence type="predicted"/>
<reference evidence="1 2" key="1">
    <citation type="submission" date="2013-07" db="EMBL/GenBank/DDBJ databases">
        <authorList>
            <person name="Stoco P.H."/>
            <person name="Wagner G."/>
            <person name="Gerber A."/>
            <person name="Zaha A."/>
            <person name="Thompson C."/>
            <person name="Bartholomeu D.C."/>
            <person name="Luckemeyer D.D."/>
            <person name="Bahia D."/>
            <person name="Loreto E."/>
            <person name="Prestes E.B."/>
            <person name="Lima F.M."/>
            <person name="Rodrigues-Luiz G."/>
            <person name="Vallejo G.A."/>
            <person name="Filho J.F."/>
            <person name="Monteiro K.M."/>
            <person name="Tyler K.M."/>
            <person name="de Almeida L.G."/>
            <person name="Ortiz M.F."/>
            <person name="Siervo M.A."/>
            <person name="de Moraes M.H."/>
            <person name="Cunha O.L."/>
            <person name="Mendonca-Neto R."/>
            <person name="Silva R."/>
            <person name="Teixeira S.M."/>
            <person name="Murta S.M."/>
            <person name="Sincero T.C."/>
            <person name="Mendes T.A."/>
            <person name="Urmenyi T.P."/>
            <person name="Silva V.G."/>
            <person name="da Rocha W.D."/>
            <person name="Andersson B."/>
            <person name="Romanha A.J."/>
            <person name="Steindel M."/>
            <person name="de Vasconcelos A.T."/>
            <person name="Grisard E.C."/>
        </authorList>
    </citation>
    <scope>NUCLEOTIDE SEQUENCE [LARGE SCALE GENOMIC DNA]</scope>
    <source>
        <strain evidence="1 2">SC58</strain>
    </source>
</reference>